<dbReference type="KEGG" id="cyp:PCC8801_1026"/>
<protein>
    <recommendedName>
        <fullName evidence="1">Rho termination factor-like N-terminal domain-containing protein</fullName>
    </recommendedName>
</protein>
<dbReference type="Pfam" id="PF07498">
    <property type="entry name" value="Rho_N"/>
    <property type="match status" value="1"/>
</dbReference>
<proteinExistence type="predicted"/>
<dbReference type="GO" id="GO:0006353">
    <property type="term" value="P:DNA-templated transcription termination"/>
    <property type="evidence" value="ECO:0007669"/>
    <property type="project" value="InterPro"/>
</dbReference>
<feature type="domain" description="Rho termination factor-like N-terminal" evidence="1">
    <location>
        <begin position="204"/>
        <end position="233"/>
    </location>
</feature>
<dbReference type="OrthoDB" id="482313at2"/>
<sequence>MSNLTDIGNLMYLYLDNIDPGTKSNAHQFLINAAATILAKNGGHNWVPVIVKETQEDHYQIIGNSFIYEVVKAAGLDRVWCIIAEASPEAEEISQVLAGETIPKINLCTASREDIKYGLEYLMQQPGSSIKSINLSVATNKIDESDRQYWKSFDPITKLKCGLTKGNKLDTLKNIFYLEPITKPIEEPITKPAIETPQKPTKTLKALTVQQLKALAKQQGLTGYSKLKKDELIKLLNLSSI</sequence>
<reference evidence="3" key="1">
    <citation type="journal article" date="2011" name="MBio">
        <title>Novel metabolic attributes of the genus Cyanothece, comprising a group of unicellular nitrogen-fixing Cyanobacteria.</title>
        <authorList>
            <person name="Bandyopadhyay A."/>
            <person name="Elvitigala T."/>
            <person name="Welsh E."/>
            <person name="Stockel J."/>
            <person name="Liberton M."/>
            <person name="Min H."/>
            <person name="Sherman L.A."/>
            <person name="Pakrasi H.B."/>
        </authorList>
    </citation>
    <scope>NUCLEOTIDE SEQUENCE [LARGE SCALE GENOMIC DNA]</scope>
    <source>
        <strain evidence="3">PCC 8801</strain>
    </source>
</reference>
<name>B7K0W0_RIPO1</name>
<dbReference type="Proteomes" id="UP000008204">
    <property type="component" value="Chromosome"/>
</dbReference>
<dbReference type="InterPro" id="IPR011112">
    <property type="entry name" value="Rho-like_N"/>
</dbReference>
<keyword evidence="3" id="KW-1185">Reference proteome</keyword>
<dbReference type="EMBL" id="CP001287">
    <property type="protein sequence ID" value="ACK65101.1"/>
    <property type="molecule type" value="Genomic_DNA"/>
</dbReference>
<dbReference type="RefSeq" id="WP_012594376.1">
    <property type="nucleotide sequence ID" value="NC_011726.1"/>
</dbReference>
<dbReference type="PANTHER" id="PTHR34449:SF2">
    <property type="entry name" value="RHO TERMINATION FACTOR"/>
    <property type="match status" value="1"/>
</dbReference>
<evidence type="ECO:0000313" key="2">
    <source>
        <dbReference type="EMBL" id="ACK65101.1"/>
    </source>
</evidence>
<organism evidence="2 3">
    <name type="scientific">Rippkaea orientalis (strain PCC 8801 / RF-1)</name>
    <name type="common">Cyanothece sp. (strain PCC 8801)</name>
    <dbReference type="NCBI Taxonomy" id="41431"/>
    <lineage>
        <taxon>Bacteria</taxon>
        <taxon>Bacillati</taxon>
        <taxon>Cyanobacteriota</taxon>
        <taxon>Cyanophyceae</taxon>
        <taxon>Oscillatoriophycideae</taxon>
        <taxon>Chroococcales</taxon>
        <taxon>Aphanothecaceae</taxon>
        <taxon>Rippkaea</taxon>
        <taxon>Rippkaea orientalis</taxon>
    </lineage>
</organism>
<dbReference type="STRING" id="41431.PCC8801_1026"/>
<dbReference type="PANTHER" id="PTHR34449">
    <property type="entry name" value="RHO TERMINATION FACTOR"/>
    <property type="match status" value="1"/>
</dbReference>
<accession>B7K0W0</accession>
<evidence type="ECO:0000259" key="1">
    <source>
        <dbReference type="Pfam" id="PF07498"/>
    </source>
</evidence>
<dbReference type="AlphaFoldDB" id="B7K0W0"/>
<gene>
    <name evidence="2" type="ordered locus">PCC8801_1026</name>
</gene>
<dbReference type="HOGENOM" id="CLU_078978_0_0_3"/>
<evidence type="ECO:0000313" key="3">
    <source>
        <dbReference type="Proteomes" id="UP000008204"/>
    </source>
</evidence>
<dbReference type="eggNOG" id="COG1475">
    <property type="taxonomic scope" value="Bacteria"/>
</dbReference>